<dbReference type="Gene3D" id="1.25.40.20">
    <property type="entry name" value="Ankyrin repeat-containing domain"/>
    <property type="match status" value="5"/>
</dbReference>
<proteinExistence type="predicted"/>
<dbReference type="EMBL" id="JAWHQM010000015">
    <property type="protein sequence ID" value="KAK5630197.1"/>
    <property type="molecule type" value="Genomic_DNA"/>
</dbReference>
<name>A0AAN7Z564_9PEZI</name>
<evidence type="ECO:0000256" key="4">
    <source>
        <dbReference type="SAM" id="MobiDB-lite"/>
    </source>
</evidence>
<dbReference type="SMART" id="SM00248">
    <property type="entry name" value="ANK"/>
    <property type="match status" value="19"/>
</dbReference>
<evidence type="ECO:0000256" key="2">
    <source>
        <dbReference type="ARBA" id="ARBA00023043"/>
    </source>
</evidence>
<feature type="repeat" description="ANK" evidence="3">
    <location>
        <begin position="1246"/>
        <end position="1273"/>
    </location>
</feature>
<protein>
    <submittedName>
        <fullName evidence="5">Uncharacterized protein</fullName>
    </submittedName>
</protein>
<feature type="repeat" description="ANK" evidence="3">
    <location>
        <begin position="1006"/>
        <end position="1038"/>
    </location>
</feature>
<sequence length="1588" mass="178194">MALLLALPGPIGLSCLTAFSIKAQRLAEQVEMVNNAAVEALLWQHMPVFNIISSSLQGKIEGSGSTLGSHDSHAKLAQRSDAWDRNPTYALEINSATVGHPFESLWYTNTAHIELGQCTKQTSDMRNLGTSIDKFLSLSSQQYSKSNDDTGTLKWRHWLPECPPVRAPLTQNIPEDLSNDPFWCWFKTREEYRLWHTQEVGTRILLVHVSSLVGVWSDKIYHGVRNDLSRTIHFKFVRNDARFNNVHGMMSYFVTQLSRQLVLEGSGYIVDEISEGFGNTRGCSTADLFQWFLIMRLPSPAERVLFIVSCIDQCQDNIFEYLHQIHDLGKHTEIRFRIIIICDANSECMSRLKGYDNIDLDLFKSSEMYSSNELHRQNQRLFEELSISDDKTRALVVQTVNYCGLDLELSGMMLAWLASVQRQHRFGLEIMETLRNFVKPLSLVSASVAIRASLTASLQVIEKRVFTIVKTAFHPLSIDQIAWVLISDDTENHSGDPDERLHDAARKIRQILPGLYELRHGEVQLCHDYWKYKHDGLDQDEASRHAMMAKCCLGYLWHYQVRVHIQKSLDSLGDSDNACLDCFGTSLAAYSVRFLSQHCHLAGPKRPEQELFDFFQNENTRNTWYRVHIKLTSELRPTHNGSPRALPVVARTGLPDLTMAFLESERHKQAFQMDVGLALIEAARYGHNDVIKLLLKEVNATGTVFKSAVSAAASCGNAESLHMLVQRCVAIEDFEWPSDILHRASWLGLTDIVRELLKAGVSANPETEPRAYKGQTPLTLCMPGRHQKTAELLVREGQADVNVETSSGRGPLIQAAKYSNPDIVNFLLQCNAGNDRAVCHSALDGACWGGAFTAIQVLVGKFSIEDWQPRPEERADLLTTPVIGGYLKCAMALTTHGIDIHGTAEFSPLLEAVSGKRLEIARLLLNKGVSPNFTTEKFQLPLNAAIYNEDVPMMRLLLEKGADVEMQDQGTTNWKTPLSIASTKPKKDILDLLLEMGADVNHIAAGSHSPLVAAALYGLVDNVKTLLQHGADVNAVVSTPINWAPVNAAYDEAPTLKVLIEGGADINHCSNDGTVLYQASRWGHEATVKLLLEYRHDLDIDKGFPEESNAGEDDMSPLSAACVENHWSIVRLLLEAGANTQHEARRGNFPLGLCVQHSSEEALRVLLEYFPRIDLRQQDYAGNTALHKITTKTSLIVVKLLVNAGAALDTTNHNDCTPLMVAIDVSNVEVSKYLLNKTATLSSGLLHRAASRGHTDLIKMIVERGADINEIDSRTGQTPLYTHLTGSNPSLPTVRYLVSTAKADVNSSKYRPQISYHEDYNRELVHFLVEAGANLNVKDLSGRSPVHVIYFTDHQEYDDMNFLFEHGADLRARDKLGRTALHYAAALSDEDDIANLLDLSEIDVNDRDDDGWTPLMWACQQRKPFYLDYIIQVLVSRGADIWARGSVEDEEWSPLKLARFQGGYGSWVLERLQPVDKSQPRHGDREDSQEYWNDEFHESRPGLAESKDWFCDGCFCDIVGTRWVCRGEHPSSFDLCFRCYPHRDVLDPGHQHFEPIGERYEPESEDGQTDDDYVSEDHASREATDELT</sequence>
<dbReference type="PROSITE" id="PS50297">
    <property type="entry name" value="ANK_REP_REGION"/>
    <property type="match status" value="7"/>
</dbReference>
<dbReference type="SUPFAM" id="SSF57850">
    <property type="entry name" value="RING/U-box"/>
    <property type="match status" value="1"/>
</dbReference>
<feature type="repeat" description="ANK" evidence="3">
    <location>
        <begin position="1341"/>
        <end position="1375"/>
    </location>
</feature>
<dbReference type="PANTHER" id="PTHR24198">
    <property type="entry name" value="ANKYRIN REPEAT AND PROTEIN KINASE DOMAIN-CONTAINING PROTEIN"/>
    <property type="match status" value="1"/>
</dbReference>
<feature type="repeat" description="ANK" evidence="3">
    <location>
        <begin position="1113"/>
        <end position="1145"/>
    </location>
</feature>
<feature type="repeat" description="ANK" evidence="3">
    <location>
        <begin position="1410"/>
        <end position="1446"/>
    </location>
</feature>
<feature type="compositionally biased region" description="Basic and acidic residues" evidence="4">
    <location>
        <begin position="1575"/>
        <end position="1588"/>
    </location>
</feature>
<dbReference type="InterPro" id="IPR002110">
    <property type="entry name" value="Ankyrin_rpt"/>
</dbReference>
<dbReference type="PANTHER" id="PTHR24198:SF165">
    <property type="entry name" value="ANKYRIN REPEAT-CONTAINING PROTEIN-RELATED"/>
    <property type="match status" value="1"/>
</dbReference>
<feature type="region of interest" description="Disordered" evidence="4">
    <location>
        <begin position="1551"/>
        <end position="1588"/>
    </location>
</feature>
<feature type="repeat" description="ANK" evidence="3">
    <location>
        <begin position="937"/>
        <end position="969"/>
    </location>
</feature>
<dbReference type="Proteomes" id="UP001305414">
    <property type="component" value="Unassembled WGS sequence"/>
</dbReference>
<feature type="repeat" description="ANK" evidence="3">
    <location>
        <begin position="1376"/>
        <end position="1409"/>
    </location>
</feature>
<evidence type="ECO:0000256" key="1">
    <source>
        <dbReference type="ARBA" id="ARBA00022737"/>
    </source>
</evidence>
<evidence type="ECO:0000313" key="6">
    <source>
        <dbReference type="Proteomes" id="UP001305414"/>
    </source>
</evidence>
<feature type="compositionally biased region" description="Basic and acidic residues" evidence="4">
    <location>
        <begin position="1551"/>
        <end position="1562"/>
    </location>
</feature>
<feature type="repeat" description="ANK" evidence="3">
    <location>
        <begin position="973"/>
        <end position="1005"/>
    </location>
</feature>
<dbReference type="Pfam" id="PF00023">
    <property type="entry name" value="Ank"/>
    <property type="match status" value="1"/>
</dbReference>
<accession>A0AAN7Z564</accession>
<dbReference type="InterPro" id="IPR036770">
    <property type="entry name" value="Ankyrin_rpt-contain_sf"/>
</dbReference>
<organism evidence="5 6">
    <name type="scientific">Xylaria bambusicola</name>
    <dbReference type="NCBI Taxonomy" id="326684"/>
    <lineage>
        <taxon>Eukaryota</taxon>
        <taxon>Fungi</taxon>
        <taxon>Dikarya</taxon>
        <taxon>Ascomycota</taxon>
        <taxon>Pezizomycotina</taxon>
        <taxon>Sordariomycetes</taxon>
        <taxon>Xylariomycetidae</taxon>
        <taxon>Xylariales</taxon>
        <taxon>Xylariaceae</taxon>
        <taxon>Xylaria</taxon>
    </lineage>
</organism>
<comment type="caution">
    <text evidence="5">The sequence shown here is derived from an EMBL/GenBank/DDBJ whole genome shotgun (WGS) entry which is preliminary data.</text>
</comment>
<keyword evidence="2 3" id="KW-0040">ANK repeat</keyword>
<dbReference type="PROSITE" id="PS50088">
    <property type="entry name" value="ANK_REPEAT"/>
    <property type="match status" value="9"/>
</dbReference>
<dbReference type="SUPFAM" id="SSF48403">
    <property type="entry name" value="Ankyrin repeat"/>
    <property type="match status" value="3"/>
</dbReference>
<keyword evidence="6" id="KW-1185">Reference proteome</keyword>
<feature type="repeat" description="ANK" evidence="3">
    <location>
        <begin position="1181"/>
        <end position="1213"/>
    </location>
</feature>
<gene>
    <name evidence="5" type="ORF">RRF57_005912</name>
</gene>
<evidence type="ECO:0000256" key="3">
    <source>
        <dbReference type="PROSITE-ProRule" id="PRU00023"/>
    </source>
</evidence>
<dbReference type="Pfam" id="PF12796">
    <property type="entry name" value="Ank_2"/>
    <property type="match status" value="5"/>
</dbReference>
<reference evidence="5 6" key="1">
    <citation type="submission" date="2023-10" db="EMBL/GenBank/DDBJ databases">
        <title>Draft genome sequence of Xylaria bambusicola isolate GMP-LS, the root and basal stem rot pathogen of sugarcane in Indonesia.</title>
        <authorList>
            <person name="Selvaraj P."/>
            <person name="Muralishankar V."/>
            <person name="Muruganantham S."/>
            <person name="Sp S."/>
            <person name="Haryani S."/>
            <person name="Lau K.J.X."/>
            <person name="Naqvi N.I."/>
        </authorList>
    </citation>
    <scope>NUCLEOTIDE SEQUENCE [LARGE SCALE GENOMIC DNA]</scope>
    <source>
        <strain evidence="5">GMP-LS</strain>
    </source>
</reference>
<feature type="compositionally biased region" description="Acidic residues" evidence="4">
    <location>
        <begin position="1563"/>
        <end position="1574"/>
    </location>
</feature>
<evidence type="ECO:0000313" key="5">
    <source>
        <dbReference type="EMBL" id="KAK5630197.1"/>
    </source>
</evidence>
<keyword evidence="1" id="KW-0677">Repeat</keyword>